<sequence>MSMTDKGPLRYRLIDGVATPVLPEGRRSPSRMVRRGTAIACWAYAATLLGAWAIARLSPASSWPVHLLLYGPAWVAALPAVVLIPLVAWLRRPWSAAAVGLGLVGFVGVSGFNVPWGTPLASPPRPGEPLRVLTCNVQGKDLKADVLATLIREARPDVICLQECTLSDPIATLGLEGWQARTAGEHCLASRFPIEEFAELRRPDKSYRIIAVRARLVRPGGDVPIASVHLLTPRRGLEPLVETKVTGLAAFREIAATQSYESELLRRWVERAPESLVLAGDFNLTAEQPLFRRDWSSYRDAFAWTGWGLGHTMFTRLIGLRIDHVLCGSRWLPRSCAVGPDVGSAHRPVVVELAPVP</sequence>
<keyword evidence="1" id="KW-1133">Transmembrane helix</keyword>
<dbReference type="OrthoDB" id="209281at2"/>
<evidence type="ECO:0000313" key="4">
    <source>
        <dbReference type="Proteomes" id="UP000324233"/>
    </source>
</evidence>
<dbReference type="Proteomes" id="UP000324233">
    <property type="component" value="Chromosome"/>
</dbReference>
<organism evidence="3 4">
    <name type="scientific">Aquisphaera giovannonii</name>
    <dbReference type="NCBI Taxonomy" id="406548"/>
    <lineage>
        <taxon>Bacteria</taxon>
        <taxon>Pseudomonadati</taxon>
        <taxon>Planctomycetota</taxon>
        <taxon>Planctomycetia</taxon>
        <taxon>Isosphaerales</taxon>
        <taxon>Isosphaeraceae</taxon>
        <taxon>Aquisphaera</taxon>
    </lineage>
</organism>
<keyword evidence="3" id="KW-0269">Exonuclease</keyword>
<feature type="transmembrane region" description="Helical" evidence="1">
    <location>
        <begin position="67"/>
        <end position="90"/>
    </location>
</feature>
<gene>
    <name evidence="3" type="ORF">OJF2_75230</name>
</gene>
<dbReference type="GO" id="GO:0004519">
    <property type="term" value="F:endonuclease activity"/>
    <property type="evidence" value="ECO:0007669"/>
    <property type="project" value="UniProtKB-KW"/>
</dbReference>
<keyword evidence="1" id="KW-0472">Membrane</keyword>
<protein>
    <submittedName>
        <fullName evidence="3">Endonuclease/Exonuclease/phosphatase family protein</fullName>
    </submittedName>
</protein>
<evidence type="ECO:0000256" key="1">
    <source>
        <dbReference type="SAM" id="Phobius"/>
    </source>
</evidence>
<feature type="transmembrane region" description="Helical" evidence="1">
    <location>
        <begin position="97"/>
        <end position="116"/>
    </location>
</feature>
<keyword evidence="3" id="KW-0378">Hydrolase</keyword>
<name>A0A5B9WEL5_9BACT</name>
<accession>A0A5B9WEL5</accession>
<proteinExistence type="predicted"/>
<dbReference type="EMBL" id="CP042997">
    <property type="protein sequence ID" value="QEH38913.1"/>
    <property type="molecule type" value="Genomic_DNA"/>
</dbReference>
<dbReference type="KEGG" id="agv:OJF2_75230"/>
<dbReference type="SUPFAM" id="SSF56219">
    <property type="entry name" value="DNase I-like"/>
    <property type="match status" value="1"/>
</dbReference>
<dbReference type="AlphaFoldDB" id="A0A5B9WEL5"/>
<dbReference type="Gene3D" id="3.60.10.10">
    <property type="entry name" value="Endonuclease/exonuclease/phosphatase"/>
    <property type="match status" value="1"/>
</dbReference>
<keyword evidence="4" id="KW-1185">Reference proteome</keyword>
<dbReference type="GO" id="GO:0004527">
    <property type="term" value="F:exonuclease activity"/>
    <property type="evidence" value="ECO:0007669"/>
    <property type="project" value="UniProtKB-KW"/>
</dbReference>
<dbReference type="InterPro" id="IPR036691">
    <property type="entry name" value="Endo/exonu/phosph_ase_sf"/>
</dbReference>
<feature type="domain" description="Endonuclease/exonuclease/phosphatase" evidence="2">
    <location>
        <begin position="133"/>
        <end position="346"/>
    </location>
</feature>
<evidence type="ECO:0000313" key="3">
    <source>
        <dbReference type="EMBL" id="QEH38913.1"/>
    </source>
</evidence>
<keyword evidence="3" id="KW-0255">Endonuclease</keyword>
<evidence type="ECO:0000259" key="2">
    <source>
        <dbReference type="Pfam" id="PF03372"/>
    </source>
</evidence>
<keyword evidence="3" id="KW-0540">Nuclease</keyword>
<reference evidence="3 4" key="1">
    <citation type="submission" date="2019-08" db="EMBL/GenBank/DDBJ databases">
        <title>Deep-cultivation of Planctomycetes and their phenomic and genomic characterization uncovers novel biology.</title>
        <authorList>
            <person name="Wiegand S."/>
            <person name="Jogler M."/>
            <person name="Boedeker C."/>
            <person name="Pinto D."/>
            <person name="Vollmers J."/>
            <person name="Rivas-Marin E."/>
            <person name="Kohn T."/>
            <person name="Peeters S.H."/>
            <person name="Heuer A."/>
            <person name="Rast P."/>
            <person name="Oberbeckmann S."/>
            <person name="Bunk B."/>
            <person name="Jeske O."/>
            <person name="Meyerdierks A."/>
            <person name="Storesund J.E."/>
            <person name="Kallscheuer N."/>
            <person name="Luecker S."/>
            <person name="Lage O.M."/>
            <person name="Pohl T."/>
            <person name="Merkel B.J."/>
            <person name="Hornburger P."/>
            <person name="Mueller R.-W."/>
            <person name="Bruemmer F."/>
            <person name="Labrenz M."/>
            <person name="Spormann A.M."/>
            <person name="Op den Camp H."/>
            <person name="Overmann J."/>
            <person name="Amann R."/>
            <person name="Jetten M.S.M."/>
            <person name="Mascher T."/>
            <person name="Medema M.H."/>
            <person name="Devos D.P."/>
            <person name="Kaster A.-K."/>
            <person name="Ovreas L."/>
            <person name="Rohde M."/>
            <person name="Galperin M.Y."/>
            <person name="Jogler C."/>
        </authorList>
    </citation>
    <scope>NUCLEOTIDE SEQUENCE [LARGE SCALE GENOMIC DNA]</scope>
    <source>
        <strain evidence="3 4">OJF2</strain>
    </source>
</reference>
<dbReference type="Pfam" id="PF03372">
    <property type="entry name" value="Exo_endo_phos"/>
    <property type="match status" value="1"/>
</dbReference>
<keyword evidence="1" id="KW-0812">Transmembrane</keyword>
<dbReference type="InterPro" id="IPR005135">
    <property type="entry name" value="Endo/exonuclease/phosphatase"/>
</dbReference>
<feature type="transmembrane region" description="Helical" evidence="1">
    <location>
        <begin position="36"/>
        <end position="55"/>
    </location>
</feature>
<dbReference type="RefSeq" id="WP_148598296.1">
    <property type="nucleotide sequence ID" value="NZ_CP042997.1"/>
</dbReference>